<gene>
    <name evidence="1" type="ORF">EVAR_51931_1</name>
</gene>
<comment type="caution">
    <text evidence="1">The sequence shown here is derived from an EMBL/GenBank/DDBJ whole genome shotgun (WGS) entry which is preliminary data.</text>
</comment>
<proteinExistence type="predicted"/>
<keyword evidence="2" id="KW-1185">Reference proteome</keyword>
<organism evidence="1 2">
    <name type="scientific">Eumeta variegata</name>
    <name type="common">Bagworm moth</name>
    <name type="synonym">Eumeta japonica</name>
    <dbReference type="NCBI Taxonomy" id="151549"/>
    <lineage>
        <taxon>Eukaryota</taxon>
        <taxon>Metazoa</taxon>
        <taxon>Ecdysozoa</taxon>
        <taxon>Arthropoda</taxon>
        <taxon>Hexapoda</taxon>
        <taxon>Insecta</taxon>
        <taxon>Pterygota</taxon>
        <taxon>Neoptera</taxon>
        <taxon>Endopterygota</taxon>
        <taxon>Lepidoptera</taxon>
        <taxon>Glossata</taxon>
        <taxon>Ditrysia</taxon>
        <taxon>Tineoidea</taxon>
        <taxon>Psychidae</taxon>
        <taxon>Oiketicinae</taxon>
        <taxon>Eumeta</taxon>
    </lineage>
</organism>
<sequence length="101" mass="11431">MRNAIRSGNISIEFFKRKRLLSQPNKFRVRRSAVPRTGVSQSNQPIISRGRLFIVAVVERLRASASGAESPVFDLIATGEFADEFSTRLNKISRDVPQRTR</sequence>
<dbReference type="Proteomes" id="UP000299102">
    <property type="component" value="Unassembled WGS sequence"/>
</dbReference>
<name>A0A4C1YKG2_EUMVA</name>
<dbReference type="EMBL" id="BGZK01001245">
    <property type="protein sequence ID" value="GBP75342.1"/>
    <property type="molecule type" value="Genomic_DNA"/>
</dbReference>
<reference evidence="1 2" key="1">
    <citation type="journal article" date="2019" name="Commun. Biol.">
        <title>The bagworm genome reveals a unique fibroin gene that provides high tensile strength.</title>
        <authorList>
            <person name="Kono N."/>
            <person name="Nakamura H."/>
            <person name="Ohtoshi R."/>
            <person name="Tomita M."/>
            <person name="Numata K."/>
            <person name="Arakawa K."/>
        </authorList>
    </citation>
    <scope>NUCLEOTIDE SEQUENCE [LARGE SCALE GENOMIC DNA]</scope>
</reference>
<evidence type="ECO:0000313" key="1">
    <source>
        <dbReference type="EMBL" id="GBP75342.1"/>
    </source>
</evidence>
<dbReference type="AlphaFoldDB" id="A0A4C1YKG2"/>
<protein>
    <submittedName>
        <fullName evidence="1">Uncharacterized protein</fullName>
    </submittedName>
</protein>
<evidence type="ECO:0000313" key="2">
    <source>
        <dbReference type="Proteomes" id="UP000299102"/>
    </source>
</evidence>
<accession>A0A4C1YKG2</accession>